<reference evidence="2" key="1">
    <citation type="journal article" date="2019" name="Environ. Microbiol.">
        <title>Fungal ecological strategies reflected in gene transcription - a case study of two litter decomposers.</title>
        <authorList>
            <person name="Barbi F."/>
            <person name="Kohler A."/>
            <person name="Barry K."/>
            <person name="Baskaran P."/>
            <person name="Daum C."/>
            <person name="Fauchery L."/>
            <person name="Ihrmark K."/>
            <person name="Kuo A."/>
            <person name="LaButti K."/>
            <person name="Lipzen A."/>
            <person name="Morin E."/>
            <person name="Grigoriev I.V."/>
            <person name="Henrissat B."/>
            <person name="Lindahl B."/>
            <person name="Martin F."/>
        </authorList>
    </citation>
    <scope>NUCLEOTIDE SEQUENCE</scope>
    <source>
        <strain evidence="2">JB14</strain>
    </source>
</reference>
<dbReference type="SUPFAM" id="SSF53098">
    <property type="entry name" value="Ribonuclease H-like"/>
    <property type="match status" value="1"/>
</dbReference>
<feature type="non-terminal residue" evidence="2">
    <location>
        <position position="52"/>
    </location>
</feature>
<keyword evidence="3" id="KW-1185">Reference proteome</keyword>
<dbReference type="InterPro" id="IPR008906">
    <property type="entry name" value="HATC_C_dom"/>
</dbReference>
<accession>A0A6A4H3M9</accession>
<evidence type="ECO:0000313" key="3">
    <source>
        <dbReference type="Proteomes" id="UP000799118"/>
    </source>
</evidence>
<evidence type="ECO:0000259" key="1">
    <source>
        <dbReference type="Pfam" id="PF05699"/>
    </source>
</evidence>
<sequence length="52" mass="5922">YPKIFQLAMDILPIQGTSMPCEHIFSSAKETNTVWQSLMSAHLIEALQILKF</sequence>
<dbReference type="GO" id="GO:0046983">
    <property type="term" value="F:protein dimerization activity"/>
    <property type="evidence" value="ECO:0007669"/>
    <property type="project" value="InterPro"/>
</dbReference>
<dbReference type="Proteomes" id="UP000799118">
    <property type="component" value="Unassembled WGS sequence"/>
</dbReference>
<feature type="domain" description="HAT C-terminal dimerisation" evidence="1">
    <location>
        <begin position="1"/>
        <end position="40"/>
    </location>
</feature>
<dbReference type="EMBL" id="ML769590">
    <property type="protein sequence ID" value="KAE9392681.1"/>
    <property type="molecule type" value="Genomic_DNA"/>
</dbReference>
<dbReference type="InterPro" id="IPR012337">
    <property type="entry name" value="RNaseH-like_sf"/>
</dbReference>
<organism evidence="2 3">
    <name type="scientific">Gymnopus androsaceus JB14</name>
    <dbReference type="NCBI Taxonomy" id="1447944"/>
    <lineage>
        <taxon>Eukaryota</taxon>
        <taxon>Fungi</taxon>
        <taxon>Dikarya</taxon>
        <taxon>Basidiomycota</taxon>
        <taxon>Agaricomycotina</taxon>
        <taxon>Agaricomycetes</taxon>
        <taxon>Agaricomycetidae</taxon>
        <taxon>Agaricales</taxon>
        <taxon>Marasmiineae</taxon>
        <taxon>Omphalotaceae</taxon>
        <taxon>Gymnopus</taxon>
    </lineage>
</organism>
<dbReference type="OrthoDB" id="3262464at2759"/>
<feature type="non-terminal residue" evidence="2">
    <location>
        <position position="1"/>
    </location>
</feature>
<protein>
    <recommendedName>
        <fullName evidence="1">HAT C-terminal dimerisation domain-containing protein</fullName>
    </recommendedName>
</protein>
<dbReference type="AlphaFoldDB" id="A0A6A4H3M9"/>
<gene>
    <name evidence="2" type="ORF">BT96DRAFT_770524</name>
</gene>
<name>A0A6A4H3M9_9AGAR</name>
<dbReference type="Pfam" id="PF05699">
    <property type="entry name" value="Dimer_Tnp_hAT"/>
    <property type="match status" value="1"/>
</dbReference>
<evidence type="ECO:0000313" key="2">
    <source>
        <dbReference type="EMBL" id="KAE9392681.1"/>
    </source>
</evidence>
<proteinExistence type="predicted"/>